<organism evidence="2 3">
    <name type="scientific">Podila minutissima</name>
    <dbReference type="NCBI Taxonomy" id="64525"/>
    <lineage>
        <taxon>Eukaryota</taxon>
        <taxon>Fungi</taxon>
        <taxon>Fungi incertae sedis</taxon>
        <taxon>Mucoromycota</taxon>
        <taxon>Mortierellomycotina</taxon>
        <taxon>Mortierellomycetes</taxon>
        <taxon>Mortierellales</taxon>
        <taxon>Mortierellaceae</taxon>
        <taxon>Podila</taxon>
    </lineage>
</organism>
<protein>
    <submittedName>
        <fullName evidence="2">Uncharacterized protein</fullName>
    </submittedName>
</protein>
<evidence type="ECO:0000313" key="3">
    <source>
        <dbReference type="Proteomes" id="UP000696485"/>
    </source>
</evidence>
<evidence type="ECO:0000256" key="1">
    <source>
        <dbReference type="SAM" id="MobiDB-lite"/>
    </source>
</evidence>
<dbReference type="Proteomes" id="UP000696485">
    <property type="component" value="Unassembled WGS sequence"/>
</dbReference>
<dbReference type="AlphaFoldDB" id="A0A9P5SMD9"/>
<keyword evidence="3" id="KW-1185">Reference proteome</keyword>
<gene>
    <name evidence="2" type="ORF">BG006_006912</name>
</gene>
<proteinExistence type="predicted"/>
<sequence>MTERERDMERTRRPMSQQLADFDIVELEMTLDDTREQYNTMLRNSNNKAQQKKMGVPGAQLGAADFGSEAVWSEQNPVLKKGDLHLGSQAWRSLLQDAQEKLILRTTSFETQLQAIREHLEQARSQKSASNAMNLNFGRIAKPLRGVAPQPSITVTPPMDENYSPNSPTKAGLVDRRTSWLGGWSNRA</sequence>
<reference evidence="2" key="1">
    <citation type="journal article" date="2020" name="Fungal Divers.">
        <title>Resolving the Mortierellaceae phylogeny through synthesis of multi-gene phylogenetics and phylogenomics.</title>
        <authorList>
            <person name="Vandepol N."/>
            <person name="Liber J."/>
            <person name="Desiro A."/>
            <person name="Na H."/>
            <person name="Kennedy M."/>
            <person name="Barry K."/>
            <person name="Grigoriev I.V."/>
            <person name="Miller A.N."/>
            <person name="O'Donnell K."/>
            <person name="Stajich J.E."/>
            <person name="Bonito G."/>
        </authorList>
    </citation>
    <scope>NUCLEOTIDE SEQUENCE</scope>
    <source>
        <strain evidence="2">NVP1</strain>
    </source>
</reference>
<accession>A0A9P5SMD9</accession>
<evidence type="ECO:0000313" key="2">
    <source>
        <dbReference type="EMBL" id="KAF9330124.1"/>
    </source>
</evidence>
<name>A0A9P5SMD9_9FUNG</name>
<dbReference type="EMBL" id="JAAAUY010000420">
    <property type="protein sequence ID" value="KAF9330124.1"/>
    <property type="molecule type" value="Genomic_DNA"/>
</dbReference>
<feature type="region of interest" description="Disordered" evidence="1">
    <location>
        <begin position="151"/>
        <end position="176"/>
    </location>
</feature>
<comment type="caution">
    <text evidence="2">The sequence shown here is derived from an EMBL/GenBank/DDBJ whole genome shotgun (WGS) entry which is preliminary data.</text>
</comment>